<comment type="caution">
    <text evidence="1">The sequence shown here is derived from an EMBL/GenBank/DDBJ whole genome shotgun (WGS) entry which is preliminary data.</text>
</comment>
<proteinExistence type="predicted"/>
<name>A0ACC2SLK5_9FUNG</name>
<evidence type="ECO:0000313" key="2">
    <source>
        <dbReference type="Proteomes" id="UP001165960"/>
    </source>
</evidence>
<reference evidence="1" key="1">
    <citation type="submission" date="2022-04" db="EMBL/GenBank/DDBJ databases">
        <title>Genome of the entomopathogenic fungus Entomophthora muscae.</title>
        <authorList>
            <person name="Elya C."/>
            <person name="Lovett B.R."/>
            <person name="Lee E."/>
            <person name="Macias A.M."/>
            <person name="Hajek A.E."/>
            <person name="De Bivort B.L."/>
            <person name="Kasson M.T."/>
            <person name="De Fine Licht H.H."/>
            <person name="Stajich J.E."/>
        </authorList>
    </citation>
    <scope>NUCLEOTIDE SEQUENCE</scope>
    <source>
        <strain evidence="1">Berkeley</strain>
    </source>
</reference>
<dbReference type="EMBL" id="QTSX02004977">
    <property type="protein sequence ID" value="KAJ9063178.1"/>
    <property type="molecule type" value="Genomic_DNA"/>
</dbReference>
<protein>
    <submittedName>
        <fullName evidence="1">Uncharacterized protein</fullName>
    </submittedName>
</protein>
<organism evidence="1 2">
    <name type="scientific">Entomophthora muscae</name>
    <dbReference type="NCBI Taxonomy" id="34485"/>
    <lineage>
        <taxon>Eukaryota</taxon>
        <taxon>Fungi</taxon>
        <taxon>Fungi incertae sedis</taxon>
        <taxon>Zoopagomycota</taxon>
        <taxon>Entomophthoromycotina</taxon>
        <taxon>Entomophthoromycetes</taxon>
        <taxon>Entomophthorales</taxon>
        <taxon>Entomophthoraceae</taxon>
        <taxon>Entomophthora</taxon>
    </lineage>
</organism>
<sequence length="106" mass="11389">MILPVLKFVVFFGPILLLLWSTLPDFWSKITSSAWLVGDNPSSLLNLPSGLLLSGEAVMKSLTCNNLDLNAVGYASPSSKGNSAHVDTKNVDNGHVDTFNVDTIVK</sequence>
<evidence type="ECO:0000313" key="1">
    <source>
        <dbReference type="EMBL" id="KAJ9063178.1"/>
    </source>
</evidence>
<accession>A0ACC2SLK5</accession>
<dbReference type="Proteomes" id="UP001165960">
    <property type="component" value="Unassembled WGS sequence"/>
</dbReference>
<gene>
    <name evidence="1" type="ORF">DSO57_1002911</name>
</gene>
<keyword evidence="2" id="KW-1185">Reference proteome</keyword>